<feature type="compositionally biased region" description="Basic and acidic residues" evidence="1">
    <location>
        <begin position="1"/>
        <end position="34"/>
    </location>
</feature>
<proteinExistence type="predicted"/>
<accession>A0A6J4RT02</accession>
<evidence type="ECO:0000313" key="2">
    <source>
        <dbReference type="EMBL" id="CAA9475287.1"/>
    </source>
</evidence>
<feature type="compositionally biased region" description="Basic and acidic residues" evidence="1">
    <location>
        <begin position="41"/>
        <end position="57"/>
    </location>
</feature>
<name>A0A6J4RT02_9ACTN</name>
<reference evidence="2" key="1">
    <citation type="submission" date="2020-02" db="EMBL/GenBank/DDBJ databases">
        <authorList>
            <person name="Meier V. D."/>
        </authorList>
    </citation>
    <scope>NUCLEOTIDE SEQUENCE</scope>
    <source>
        <strain evidence="2">AVDCRST_MAG13</strain>
    </source>
</reference>
<dbReference type="EMBL" id="CADCVO010000113">
    <property type="protein sequence ID" value="CAA9475287.1"/>
    <property type="molecule type" value="Genomic_DNA"/>
</dbReference>
<organism evidence="2">
    <name type="scientific">uncultured Solirubrobacteraceae bacterium</name>
    <dbReference type="NCBI Taxonomy" id="1162706"/>
    <lineage>
        <taxon>Bacteria</taxon>
        <taxon>Bacillati</taxon>
        <taxon>Actinomycetota</taxon>
        <taxon>Thermoleophilia</taxon>
        <taxon>Solirubrobacterales</taxon>
        <taxon>Solirubrobacteraceae</taxon>
        <taxon>environmental samples</taxon>
    </lineage>
</organism>
<evidence type="ECO:0000256" key="1">
    <source>
        <dbReference type="SAM" id="MobiDB-lite"/>
    </source>
</evidence>
<gene>
    <name evidence="2" type="ORF">AVDCRST_MAG13-767</name>
</gene>
<protein>
    <submittedName>
        <fullName evidence="2">Uncharacterized protein</fullName>
    </submittedName>
</protein>
<sequence length="136" mass="14645">MEGHGDLRRAEAQDADDLVARRRADRRGDADAHRPGQPAPDRPRAVEGGVHGRERRAPGVQEAGARGGQAHLPRRALQQRDPELALELSHGLRHGLLAEVQPLGGAGEVQLLRHGDERAQAAQLRHGGRPRPAVVA</sequence>
<feature type="region of interest" description="Disordered" evidence="1">
    <location>
        <begin position="1"/>
        <end position="76"/>
    </location>
</feature>
<dbReference type="AlphaFoldDB" id="A0A6J4RT02"/>